<dbReference type="NCBIfam" id="NF033683">
    <property type="entry name" value="di_4Fe-4S_YfhL"/>
    <property type="match status" value="1"/>
</dbReference>
<keyword evidence="2" id="KW-0408">Iron</keyword>
<dbReference type="PROSITE" id="PS51379">
    <property type="entry name" value="4FE4S_FER_2"/>
    <property type="match status" value="1"/>
</dbReference>
<comment type="caution">
    <text evidence="5">The sequence shown here is derived from an EMBL/GenBank/DDBJ whole genome shotgun (WGS) entry which is preliminary data.</text>
</comment>
<dbReference type="Proteomes" id="UP001336314">
    <property type="component" value="Unassembled WGS sequence"/>
</dbReference>
<organism evidence="5 6">
    <name type="scientific">Alkalimonas cellulosilytica</name>
    <dbReference type="NCBI Taxonomy" id="3058395"/>
    <lineage>
        <taxon>Bacteria</taxon>
        <taxon>Pseudomonadati</taxon>
        <taxon>Pseudomonadota</taxon>
        <taxon>Gammaproteobacteria</taxon>
        <taxon>Alkalimonas</taxon>
    </lineage>
</organism>
<evidence type="ECO:0000256" key="1">
    <source>
        <dbReference type="ARBA" id="ARBA00022723"/>
    </source>
</evidence>
<dbReference type="Gene3D" id="3.30.70.20">
    <property type="match status" value="1"/>
</dbReference>
<reference evidence="5 6" key="1">
    <citation type="submission" date="2023-07" db="EMBL/GenBank/DDBJ databases">
        <title>Alkalimonas sp., MEB108 novel, alkaliphilic bacterium isolated from Lonar Lake, India.</title>
        <authorList>
            <person name="Joshi A."/>
            <person name="Thite S."/>
        </authorList>
    </citation>
    <scope>NUCLEOTIDE SEQUENCE [LARGE SCALE GENOMIC DNA]</scope>
    <source>
        <strain evidence="5 6">MEB108</strain>
    </source>
</reference>
<evidence type="ECO:0000256" key="2">
    <source>
        <dbReference type="ARBA" id="ARBA00023004"/>
    </source>
</evidence>
<keyword evidence="6" id="KW-1185">Reference proteome</keyword>
<keyword evidence="3" id="KW-0411">Iron-sulfur</keyword>
<dbReference type="InterPro" id="IPR017900">
    <property type="entry name" value="4Fe4S_Fe_S_CS"/>
</dbReference>
<evidence type="ECO:0000313" key="6">
    <source>
        <dbReference type="Proteomes" id="UP001336314"/>
    </source>
</evidence>
<dbReference type="InterPro" id="IPR017896">
    <property type="entry name" value="4Fe4S_Fe-S-bd"/>
</dbReference>
<name>A0ABU7J735_9GAMM</name>
<protein>
    <submittedName>
        <fullName evidence="5">YfhL family 4Fe-4S dicluster ferredoxin</fullName>
    </submittedName>
</protein>
<feature type="domain" description="4Fe-4S ferredoxin-type" evidence="4">
    <location>
        <begin position="1"/>
        <end position="29"/>
    </location>
</feature>
<accession>A0ABU7J735</accession>
<dbReference type="InterPro" id="IPR047927">
    <property type="entry name" value="YfhL-like"/>
</dbReference>
<proteinExistence type="predicted"/>
<dbReference type="SUPFAM" id="SSF54862">
    <property type="entry name" value="4Fe-4S ferredoxins"/>
    <property type="match status" value="1"/>
</dbReference>
<dbReference type="RefSeq" id="WP_330129388.1">
    <property type="nucleotide sequence ID" value="NZ_JAUHLI010000012.1"/>
</dbReference>
<dbReference type="EMBL" id="JAUHLI010000012">
    <property type="protein sequence ID" value="MEE2002319.1"/>
    <property type="molecule type" value="Genomic_DNA"/>
</dbReference>
<evidence type="ECO:0000256" key="3">
    <source>
        <dbReference type="ARBA" id="ARBA00023014"/>
    </source>
</evidence>
<sequence length="68" mass="7577">MTAVIEVSCINCDMCVPECPNEAIYFGERHYEVDASRCTECEGFYDQPTCIAVCPIDCIYLAKTDVLA</sequence>
<dbReference type="Pfam" id="PF12838">
    <property type="entry name" value="Fer4_7"/>
    <property type="match status" value="1"/>
</dbReference>
<keyword evidence="1" id="KW-0479">Metal-binding</keyword>
<evidence type="ECO:0000259" key="4">
    <source>
        <dbReference type="PROSITE" id="PS51379"/>
    </source>
</evidence>
<gene>
    <name evidence="5" type="ORF">QWY20_12725</name>
</gene>
<dbReference type="PROSITE" id="PS00198">
    <property type="entry name" value="4FE4S_FER_1"/>
    <property type="match status" value="1"/>
</dbReference>
<evidence type="ECO:0000313" key="5">
    <source>
        <dbReference type="EMBL" id="MEE2002319.1"/>
    </source>
</evidence>